<dbReference type="PROSITE" id="PS50005">
    <property type="entry name" value="TPR"/>
    <property type="match status" value="1"/>
</dbReference>
<sequence length="556" mass="61889">MEPYFDLGSYTRGTSTASTSAQTWFDRGLVWSYAFHHEEAIRCFERAVEYDPGFALAHWGIAYASGPNYNKQWEAFDPADLAASLEKACDEVAAARACANRAAPVERAFVEALESRYQANEPSADLVAWNAAYAGAMREVYRAHPDDLDVAALFADALLNLTPWALWDRYTGLPSEGAATLEAKEVLERALDRPDGRKHPGLTHLYVHLMEMSPFPEHALPVADQLRSLVPDAGHLVHMPTHIDVLCGDYKSTLESNLRAIEVNEKYVAREGRVGFYALYHAHDRHFAIYAAMFLGQSQVALGVAADLETSLPEELLRIEQPPMADYLEAFVPMRLHVLIRFGMWKEILALRLPSDPGLYCTTTAMMHYAQGVACAATGRMDGAQAARDAFLAAVQRVPDSRYLFNNTCQDILAVAGAMLDGELEYRRGRFDAAFEHLRRAIALDDALPYDEPWGWMQPTRHAYGALLLEQGRVEEAETVYAEDLGYDPSIPRSSWHPGNVWSLHGYHECLVRLGKAEPARIVKQQLDVALARADVPIKSSCFCRMTHHAGVACSS</sequence>
<evidence type="ECO:0000256" key="1">
    <source>
        <dbReference type="ARBA" id="ARBA00022737"/>
    </source>
</evidence>
<dbReference type="SMART" id="SM00028">
    <property type="entry name" value="TPR"/>
    <property type="match status" value="2"/>
</dbReference>
<evidence type="ECO:0008006" key="6">
    <source>
        <dbReference type="Google" id="ProtNLM"/>
    </source>
</evidence>
<dbReference type="Proteomes" id="UP001500804">
    <property type="component" value="Unassembled WGS sequence"/>
</dbReference>
<dbReference type="EMBL" id="BAABJO010000047">
    <property type="protein sequence ID" value="GAA5140282.1"/>
    <property type="molecule type" value="Genomic_DNA"/>
</dbReference>
<dbReference type="InterPro" id="IPR011990">
    <property type="entry name" value="TPR-like_helical_dom_sf"/>
</dbReference>
<keyword evidence="5" id="KW-1185">Reference proteome</keyword>
<comment type="caution">
    <text evidence="4">The sequence shown here is derived from an EMBL/GenBank/DDBJ whole genome shotgun (WGS) entry which is preliminary data.</text>
</comment>
<evidence type="ECO:0000256" key="3">
    <source>
        <dbReference type="PROSITE-ProRule" id="PRU00339"/>
    </source>
</evidence>
<feature type="repeat" description="TPR" evidence="3">
    <location>
        <begin position="21"/>
        <end position="54"/>
    </location>
</feature>
<reference evidence="5" key="1">
    <citation type="journal article" date="2019" name="Int. J. Syst. Evol. Microbiol.">
        <title>The Global Catalogue of Microorganisms (GCM) 10K type strain sequencing project: providing services to taxonomists for standard genome sequencing and annotation.</title>
        <authorList>
            <consortium name="The Broad Institute Genomics Platform"/>
            <consortium name="The Broad Institute Genome Sequencing Center for Infectious Disease"/>
            <person name="Wu L."/>
            <person name="Ma J."/>
        </authorList>
    </citation>
    <scope>NUCLEOTIDE SEQUENCE [LARGE SCALE GENOMIC DNA]</scope>
    <source>
        <strain evidence="5">JCM 18302</strain>
    </source>
</reference>
<evidence type="ECO:0000313" key="4">
    <source>
        <dbReference type="EMBL" id="GAA5140282.1"/>
    </source>
</evidence>
<proteinExistence type="predicted"/>
<dbReference type="InterPro" id="IPR019734">
    <property type="entry name" value="TPR_rpt"/>
</dbReference>
<gene>
    <name evidence="4" type="ORF">GCM10023320_77730</name>
</gene>
<dbReference type="PANTHER" id="PTHR45588:SF1">
    <property type="entry name" value="WW DOMAIN-CONTAINING PROTEIN"/>
    <property type="match status" value="1"/>
</dbReference>
<accession>A0ABP9P6Y3</accession>
<dbReference type="PANTHER" id="PTHR45588">
    <property type="entry name" value="TPR DOMAIN-CONTAINING PROTEIN"/>
    <property type="match status" value="1"/>
</dbReference>
<dbReference type="SUPFAM" id="SSF48452">
    <property type="entry name" value="TPR-like"/>
    <property type="match status" value="2"/>
</dbReference>
<dbReference type="RefSeq" id="WP_345612508.1">
    <property type="nucleotide sequence ID" value="NZ_BAABJO010000047.1"/>
</dbReference>
<dbReference type="Gene3D" id="1.25.40.10">
    <property type="entry name" value="Tetratricopeptide repeat domain"/>
    <property type="match status" value="2"/>
</dbReference>
<name>A0ABP9P6Y3_9PSEU</name>
<evidence type="ECO:0000313" key="5">
    <source>
        <dbReference type="Proteomes" id="UP001500804"/>
    </source>
</evidence>
<keyword evidence="2 3" id="KW-0802">TPR repeat</keyword>
<organism evidence="4 5">
    <name type="scientific">Pseudonocardia adelaidensis</name>
    <dbReference type="NCBI Taxonomy" id="648754"/>
    <lineage>
        <taxon>Bacteria</taxon>
        <taxon>Bacillati</taxon>
        <taxon>Actinomycetota</taxon>
        <taxon>Actinomycetes</taxon>
        <taxon>Pseudonocardiales</taxon>
        <taxon>Pseudonocardiaceae</taxon>
        <taxon>Pseudonocardia</taxon>
    </lineage>
</organism>
<protein>
    <recommendedName>
        <fullName evidence="6">Tetratricopeptide repeat protein</fullName>
    </recommendedName>
</protein>
<keyword evidence="1" id="KW-0677">Repeat</keyword>
<evidence type="ECO:0000256" key="2">
    <source>
        <dbReference type="ARBA" id="ARBA00022803"/>
    </source>
</evidence>
<dbReference type="InterPro" id="IPR013105">
    <property type="entry name" value="TPR_2"/>
</dbReference>
<dbReference type="Pfam" id="PF07719">
    <property type="entry name" value="TPR_2"/>
    <property type="match status" value="1"/>
</dbReference>